<accession>A0ABQ0LF32</accession>
<organism evidence="1 2">
    <name type="scientific">Mycena chlorophos</name>
    <name type="common">Agaric fungus</name>
    <name type="synonym">Agaricus chlorophos</name>
    <dbReference type="NCBI Taxonomy" id="658473"/>
    <lineage>
        <taxon>Eukaryota</taxon>
        <taxon>Fungi</taxon>
        <taxon>Dikarya</taxon>
        <taxon>Basidiomycota</taxon>
        <taxon>Agaricomycotina</taxon>
        <taxon>Agaricomycetes</taxon>
        <taxon>Agaricomycetidae</taxon>
        <taxon>Agaricales</taxon>
        <taxon>Marasmiineae</taxon>
        <taxon>Mycenaceae</taxon>
        <taxon>Mycena</taxon>
    </lineage>
</organism>
<proteinExistence type="predicted"/>
<sequence>MVISFKFTFGATQVHGRFIPYTVQYLSSHVAVCNDRQSTLGTHVVGDSGLTQKGSLAFYTSFRAPHFRLQIVKNAYRSCSAGDLELSHVTFCINTVFFGLALYSICRKPAKSATTFVILVVVVCLLCLRNHTGFARPFRRDHVARGQKYGSERRITCVEAPPLDAHFGSLIVIKILGRSSALAVSLLVESLAGSIYCAFWLTQVVLSSLPPTTTVSTALARWAIKSPGSIRH</sequence>
<protein>
    <submittedName>
        <fullName evidence="1">Uncharacterized protein</fullName>
    </submittedName>
</protein>
<name>A0ABQ0LF32_MYCCL</name>
<dbReference type="Proteomes" id="UP000815677">
    <property type="component" value="Unassembled WGS sequence"/>
</dbReference>
<reference evidence="1" key="1">
    <citation type="submission" date="2014-09" db="EMBL/GenBank/DDBJ databases">
        <title>Genome sequence of the luminous mushroom Mycena chlorophos for searching fungal bioluminescence genes.</title>
        <authorList>
            <person name="Tanaka Y."/>
            <person name="Kasuga D."/>
            <person name="Oba Y."/>
            <person name="Hase S."/>
            <person name="Sato K."/>
            <person name="Oba Y."/>
            <person name="Sakakibara Y."/>
        </authorList>
    </citation>
    <scope>NUCLEOTIDE SEQUENCE</scope>
</reference>
<evidence type="ECO:0000313" key="1">
    <source>
        <dbReference type="EMBL" id="GAT49651.1"/>
    </source>
</evidence>
<gene>
    <name evidence="1" type="ORF">MCHLO_06949</name>
</gene>
<dbReference type="EMBL" id="DF845737">
    <property type="protein sequence ID" value="GAT49651.1"/>
    <property type="molecule type" value="Genomic_DNA"/>
</dbReference>
<keyword evidence="2" id="KW-1185">Reference proteome</keyword>
<evidence type="ECO:0000313" key="2">
    <source>
        <dbReference type="Proteomes" id="UP000815677"/>
    </source>
</evidence>